<name>A0A9N8VTR5_9GLOM</name>
<comment type="caution">
    <text evidence="2">The sequence shown here is derived from an EMBL/GenBank/DDBJ whole genome shotgun (WGS) entry which is preliminary data.</text>
</comment>
<reference evidence="2" key="1">
    <citation type="submission" date="2021-06" db="EMBL/GenBank/DDBJ databases">
        <authorList>
            <person name="Kallberg Y."/>
            <person name="Tangrot J."/>
            <person name="Rosling A."/>
        </authorList>
    </citation>
    <scope>NUCLEOTIDE SEQUENCE</scope>
    <source>
        <strain evidence="2">MA453B</strain>
    </source>
</reference>
<dbReference type="InterPro" id="IPR049229">
    <property type="entry name" value="DUF6826"/>
</dbReference>
<dbReference type="SUPFAM" id="SSF56112">
    <property type="entry name" value="Protein kinase-like (PK-like)"/>
    <property type="match status" value="1"/>
</dbReference>
<dbReference type="InterPro" id="IPR011009">
    <property type="entry name" value="Kinase-like_dom_sf"/>
</dbReference>
<feature type="domain" description="DUF6826" evidence="1">
    <location>
        <begin position="39"/>
        <end position="75"/>
    </location>
</feature>
<evidence type="ECO:0000313" key="3">
    <source>
        <dbReference type="Proteomes" id="UP000789405"/>
    </source>
</evidence>
<protein>
    <submittedName>
        <fullName evidence="2">27091_t:CDS:1</fullName>
    </submittedName>
</protein>
<evidence type="ECO:0000313" key="2">
    <source>
        <dbReference type="EMBL" id="CAG8459650.1"/>
    </source>
</evidence>
<dbReference type="Pfam" id="PF20713">
    <property type="entry name" value="DUF6826"/>
    <property type="match status" value="1"/>
</dbReference>
<dbReference type="AlphaFoldDB" id="A0A9N8VTR5"/>
<dbReference type="OrthoDB" id="5979581at2759"/>
<sequence>MSPTSPALVSIKNLIAFSKDSLKYGNDDVKVIYLRSILDSPLDPLNVVAVGEIKKQVGESFSNTDIEHTISFGEKSEYLKYNTQVRGPSKGNTPVAMKIMKKANYLSCLERERAVLKELSKLESPHIPKILFYDESTLVITHLGKKVNTLRKTDIKDIVSTLEHVHSYGYVYWDL</sequence>
<keyword evidence="3" id="KW-1185">Reference proteome</keyword>
<evidence type="ECO:0000259" key="1">
    <source>
        <dbReference type="Pfam" id="PF20713"/>
    </source>
</evidence>
<dbReference type="Proteomes" id="UP000789405">
    <property type="component" value="Unassembled WGS sequence"/>
</dbReference>
<gene>
    <name evidence="2" type="ORF">DERYTH_LOCUS943</name>
</gene>
<organism evidence="2 3">
    <name type="scientific">Dentiscutata erythropus</name>
    <dbReference type="NCBI Taxonomy" id="1348616"/>
    <lineage>
        <taxon>Eukaryota</taxon>
        <taxon>Fungi</taxon>
        <taxon>Fungi incertae sedis</taxon>
        <taxon>Mucoromycota</taxon>
        <taxon>Glomeromycotina</taxon>
        <taxon>Glomeromycetes</taxon>
        <taxon>Diversisporales</taxon>
        <taxon>Gigasporaceae</taxon>
        <taxon>Dentiscutata</taxon>
    </lineage>
</organism>
<accession>A0A9N8VTR5</accession>
<dbReference type="EMBL" id="CAJVPY010000234">
    <property type="protein sequence ID" value="CAG8459650.1"/>
    <property type="molecule type" value="Genomic_DNA"/>
</dbReference>
<proteinExistence type="predicted"/>